<feature type="compositionally biased region" description="Basic residues" evidence="2">
    <location>
        <begin position="285"/>
        <end position="294"/>
    </location>
</feature>
<dbReference type="RefSeq" id="XP_005643427.1">
    <property type="nucleotide sequence ID" value="XM_005643370.1"/>
</dbReference>
<dbReference type="InterPro" id="IPR005674">
    <property type="entry name" value="CocE/Ser_esterase"/>
</dbReference>
<dbReference type="InterPro" id="IPR000383">
    <property type="entry name" value="Xaa-Pro-like_dom"/>
</dbReference>
<dbReference type="KEGG" id="csl:COCSUDRAFT_68066"/>
<feature type="domain" description="Xaa-Pro dipeptidyl-peptidase C-terminal" evidence="3">
    <location>
        <begin position="532"/>
        <end position="790"/>
    </location>
</feature>
<evidence type="ECO:0000256" key="2">
    <source>
        <dbReference type="SAM" id="MobiDB-lite"/>
    </source>
</evidence>
<accession>I0YKG4</accession>
<evidence type="ECO:0000259" key="3">
    <source>
        <dbReference type="SMART" id="SM00939"/>
    </source>
</evidence>
<proteinExistence type="predicted"/>
<dbReference type="SUPFAM" id="SSF49785">
    <property type="entry name" value="Galactose-binding domain-like"/>
    <property type="match status" value="1"/>
</dbReference>
<dbReference type="eggNOG" id="ENOG502RYIS">
    <property type="taxonomic scope" value="Eukaryota"/>
</dbReference>
<dbReference type="InterPro" id="IPR029058">
    <property type="entry name" value="AB_hydrolase_fold"/>
</dbReference>
<sequence>MGAQDVSDPSIDQKLQKRHSDSHWDSGVSNKPFAVPRKVLDHLKAAAYSSHYIKMRDGVNIAADCMLPSRKAAGSPVPTVFFQTRYMRGMRLRWPLKKFTNGRPVDPINFELKAALLAAGYAVVTIDVRGTGASFGQWRMPWAPAEREDSIQVIDWITQQSWSNGQVVLSGVSYEATAALFTLSQHHPALKGCLAQYPFWDLFNDIAMPGGIANRSFVQEWDCFCKAMDSNNFMKLPGHSALPLKLMSKGCALVIENGAANQGNADGAADAAETHKQAAEQTAKPSHRQHKSQKAAAKAKLRAALKEHVSWEPAEAGRMIRFTDQLDAFSGVSATQISACSVADKIASSGIPLALMSGWMDQTAFSSIHAFYHTAKAPGSELVIGPWSHSGFLDNRVGHGVTGCRSKFNHLTHILAFFDRCCGRSSPPETVAALANAEASNESTDGTGETGAVAAVSAAVNGQPNALAPANGASAAASKAVLKTAGALEGAAAGGSKARDDESSSASSGNSGSRSASEQAEASNGAISTSSDAADDSSPVHYYVMGPSPRWQSAPSWPPPNLAPEPLKLLLGVHERGSDTSQGNTGAPVEVAEGVKGVLSEGAAMTETRRWQHKGFTRYDAMIRLTRPIRYTHLRSCGHLTFVGAPLSADLVVIGPPEVALWVTSSDSDADLFVYLEDEDPVTGKARYVTEGTFRASHRAECSAEGTPREAAHIEGAPFHSFLAAAAQPLPAGEAARVRFQLMPTAYRFAKGHRVRLAISGADSKHFHVDHKGSRTIWIHTGGSTESCLHLPHAAT</sequence>
<dbReference type="NCBIfam" id="TIGR00976">
    <property type="entry name" value="CocE_NonD"/>
    <property type="match status" value="2"/>
</dbReference>
<dbReference type="Gene3D" id="2.60.120.260">
    <property type="entry name" value="Galactose-binding domain-like"/>
    <property type="match status" value="1"/>
</dbReference>
<dbReference type="Gene3D" id="3.40.50.1820">
    <property type="entry name" value="alpha/beta hydrolase"/>
    <property type="match status" value="2"/>
</dbReference>
<dbReference type="PANTHER" id="PTHR43056">
    <property type="entry name" value="PEPTIDASE S9 PROLYL OLIGOPEPTIDASE"/>
    <property type="match status" value="1"/>
</dbReference>
<dbReference type="PANTHER" id="PTHR43056:SF10">
    <property type="entry name" value="COCE_NOND FAMILY, PUTATIVE (AFU_ORTHOLOGUE AFUA_7G00600)-RELATED"/>
    <property type="match status" value="1"/>
</dbReference>
<organism evidence="4 5">
    <name type="scientific">Coccomyxa subellipsoidea (strain C-169)</name>
    <name type="common">Green microalga</name>
    <dbReference type="NCBI Taxonomy" id="574566"/>
    <lineage>
        <taxon>Eukaryota</taxon>
        <taxon>Viridiplantae</taxon>
        <taxon>Chlorophyta</taxon>
        <taxon>core chlorophytes</taxon>
        <taxon>Trebouxiophyceae</taxon>
        <taxon>Trebouxiophyceae incertae sedis</taxon>
        <taxon>Coccomyxaceae</taxon>
        <taxon>Coccomyxa</taxon>
        <taxon>Coccomyxa subellipsoidea</taxon>
    </lineage>
</organism>
<feature type="region of interest" description="Disordered" evidence="2">
    <location>
        <begin position="492"/>
        <end position="541"/>
    </location>
</feature>
<name>I0YKG4_COCSC</name>
<dbReference type="InterPro" id="IPR008979">
    <property type="entry name" value="Galactose-bd-like_sf"/>
</dbReference>
<dbReference type="SUPFAM" id="SSF53474">
    <property type="entry name" value="alpha/beta-Hydrolases"/>
    <property type="match status" value="1"/>
</dbReference>
<keyword evidence="5" id="KW-1185">Reference proteome</keyword>
<evidence type="ECO:0000313" key="5">
    <source>
        <dbReference type="Proteomes" id="UP000007264"/>
    </source>
</evidence>
<reference evidence="4 5" key="1">
    <citation type="journal article" date="2012" name="Genome Biol.">
        <title>The genome of the polar eukaryotic microalga coccomyxa subellipsoidea reveals traits of cold adaptation.</title>
        <authorList>
            <person name="Blanc G."/>
            <person name="Agarkova I."/>
            <person name="Grimwood J."/>
            <person name="Kuo A."/>
            <person name="Brueggeman A."/>
            <person name="Dunigan D."/>
            <person name="Gurnon J."/>
            <person name="Ladunga I."/>
            <person name="Lindquist E."/>
            <person name="Lucas S."/>
            <person name="Pangilinan J."/>
            <person name="Proschold T."/>
            <person name="Salamov A."/>
            <person name="Schmutz J."/>
            <person name="Weeks D."/>
            <person name="Yamada T."/>
            <person name="Claverie J.M."/>
            <person name="Grigoriev I."/>
            <person name="Van Etten J."/>
            <person name="Lomsadze A."/>
            <person name="Borodovsky M."/>
        </authorList>
    </citation>
    <scope>NUCLEOTIDE SEQUENCE [LARGE SCALE GENOMIC DNA]</scope>
    <source>
        <strain evidence="4 5">C-169</strain>
    </source>
</reference>
<gene>
    <name evidence="4" type="ORF">COCSUDRAFT_68066</name>
</gene>
<feature type="compositionally biased region" description="Low complexity" evidence="2">
    <location>
        <begin position="504"/>
        <end position="518"/>
    </location>
</feature>
<evidence type="ECO:0000313" key="4">
    <source>
        <dbReference type="EMBL" id="EIE18883.1"/>
    </source>
</evidence>
<dbReference type="EMBL" id="AGSI01000021">
    <property type="protein sequence ID" value="EIE18883.1"/>
    <property type="molecule type" value="Genomic_DNA"/>
</dbReference>
<evidence type="ECO:0000256" key="1">
    <source>
        <dbReference type="ARBA" id="ARBA00022801"/>
    </source>
</evidence>
<dbReference type="GeneID" id="17036833"/>
<dbReference type="AlphaFoldDB" id="I0YKG4"/>
<dbReference type="GO" id="GO:0008239">
    <property type="term" value="F:dipeptidyl-peptidase activity"/>
    <property type="evidence" value="ECO:0007669"/>
    <property type="project" value="InterPro"/>
</dbReference>
<keyword evidence="1 4" id="KW-0378">Hydrolase</keyword>
<feature type="region of interest" description="Disordered" evidence="2">
    <location>
        <begin position="1"/>
        <end position="29"/>
    </location>
</feature>
<dbReference type="InterPro" id="IPR013736">
    <property type="entry name" value="Xaa-Pro_dipept_C"/>
</dbReference>
<feature type="region of interest" description="Disordered" evidence="2">
    <location>
        <begin position="264"/>
        <end position="294"/>
    </location>
</feature>
<dbReference type="Proteomes" id="UP000007264">
    <property type="component" value="Unassembled WGS sequence"/>
</dbReference>
<dbReference type="OrthoDB" id="564507at2759"/>
<protein>
    <submittedName>
        <fullName evidence="4">CocE/NonD hydrolase</fullName>
    </submittedName>
</protein>
<comment type="caution">
    <text evidence="4">The sequence shown here is derived from an EMBL/GenBank/DDBJ whole genome shotgun (WGS) entry which is preliminary data.</text>
</comment>
<dbReference type="STRING" id="574566.I0YKG4"/>
<dbReference type="Pfam" id="PF02129">
    <property type="entry name" value="Peptidase_S15"/>
    <property type="match status" value="1"/>
</dbReference>
<feature type="compositionally biased region" description="Basic and acidic residues" evidence="2">
    <location>
        <begin position="14"/>
        <end position="24"/>
    </location>
</feature>
<dbReference type="InterPro" id="IPR050585">
    <property type="entry name" value="Xaa-Pro_dipeptidyl-ppase/CocE"/>
</dbReference>
<dbReference type="Pfam" id="PF08530">
    <property type="entry name" value="PepX_C"/>
    <property type="match status" value="1"/>
</dbReference>
<dbReference type="SMART" id="SM00939">
    <property type="entry name" value="PepX_C"/>
    <property type="match status" value="1"/>
</dbReference>